<gene>
    <name evidence="13" type="ORF">RMAR00112_LOCUS16463</name>
</gene>
<sequence length="351" mass="37976">MAFVSSVGSLTGHVAGAKCSGFTGAAISSAAPKGKATIMMGIGNQALGSLGLDKFMDKYMVTGVPMNQVSPTDYQRVIDAVYHHVFGNAYIMESERAEMAVAESQFKLGEYSVKEFVMALAMTEEYQRRFFDNRPLYGAIEMNFKHFLGRTPDGLEEYRAKSAVYDAKGYAKFVQAFFDDGEYDLAFGDWMVPFYRGYRTEANLSMAAFTHFFKVVRGGSTSDKGSITNPIPLNSKGIRSIPIPVIEPGRAVYVEGFVAPGAAGNSTNSAPASKFGATPGPLYRIEITGYGQTAARGRSGVSAVGKVYSRANGYSTFARSNKAIVCSKDELNKKFQEITRNGGKICSITPV</sequence>
<reference evidence="13" key="1">
    <citation type="submission" date="2021-01" db="EMBL/GenBank/DDBJ databases">
        <authorList>
            <person name="Corre E."/>
            <person name="Pelletier E."/>
            <person name="Niang G."/>
            <person name="Scheremetjew M."/>
            <person name="Finn R."/>
            <person name="Kale V."/>
            <person name="Holt S."/>
            <person name="Cochrane G."/>
            <person name="Meng A."/>
            <person name="Brown T."/>
            <person name="Cohen L."/>
        </authorList>
    </citation>
    <scope>NUCLEOTIDE SEQUENCE</scope>
    <source>
        <strain evidence="13">CCMP 769</strain>
    </source>
</reference>
<keyword evidence="8" id="KW-0793">Thylakoid</keyword>
<keyword evidence="3" id="KW-0150">Chloroplast</keyword>
<dbReference type="InterPro" id="IPR001297">
    <property type="entry name" value="PBS_linker_dom"/>
</dbReference>
<dbReference type="GO" id="GO:0015979">
    <property type="term" value="P:photosynthesis"/>
    <property type="evidence" value="ECO:0007669"/>
    <property type="project" value="UniProtKB-KW"/>
</dbReference>
<dbReference type="GO" id="GO:0009535">
    <property type="term" value="C:chloroplast thylakoid membrane"/>
    <property type="evidence" value="ECO:0007669"/>
    <property type="project" value="UniProtKB-SubCell"/>
</dbReference>
<dbReference type="InterPro" id="IPR038255">
    <property type="entry name" value="PBS_linker_sf"/>
</dbReference>
<evidence type="ECO:0000256" key="10">
    <source>
        <dbReference type="PROSITE-ProRule" id="PRU00775"/>
    </source>
</evidence>
<proteinExistence type="inferred from homology"/>
<feature type="domain" description="CpcD-like" evidence="11">
    <location>
        <begin position="280"/>
        <end position="351"/>
    </location>
</feature>
<evidence type="ECO:0000256" key="9">
    <source>
        <dbReference type="ARBA" id="ARBA00023136"/>
    </source>
</evidence>
<evidence type="ECO:0000256" key="3">
    <source>
        <dbReference type="ARBA" id="ARBA00022528"/>
    </source>
</evidence>
<accession>A0A7S2ZQY3</accession>
<dbReference type="GO" id="GO:0012505">
    <property type="term" value="C:endomembrane system"/>
    <property type="evidence" value="ECO:0007669"/>
    <property type="project" value="UniProtKB-SubCell"/>
</dbReference>
<evidence type="ECO:0000256" key="5">
    <source>
        <dbReference type="ARBA" id="ARBA00022549"/>
    </source>
</evidence>
<dbReference type="SMART" id="SM01094">
    <property type="entry name" value="CpcD"/>
    <property type="match status" value="1"/>
</dbReference>
<comment type="subcellular location">
    <subcellularLocation>
        <location evidence="2">Endomembrane system</location>
    </subcellularLocation>
    <subcellularLocation>
        <location evidence="1">Plastid</location>
        <location evidence="1">Chloroplast thylakoid membrane</location>
        <topology evidence="1">Peripheral membrane protein</topology>
        <orientation evidence="1">Stromal side</orientation>
    </subcellularLocation>
</comment>
<dbReference type="Pfam" id="PF00427">
    <property type="entry name" value="PBS_linker_poly"/>
    <property type="match status" value="1"/>
</dbReference>
<keyword evidence="4" id="KW-0602">Photosynthesis</keyword>
<evidence type="ECO:0008006" key="14">
    <source>
        <dbReference type="Google" id="ProtNLM"/>
    </source>
</evidence>
<dbReference type="PANTHER" id="PTHR34011">
    <property type="entry name" value="PHYCOBILISOME 32.1 KDA LINKER POLYPEPTIDE, PHYCOCYANIN-ASSOCIATED, ROD 2-RELATED"/>
    <property type="match status" value="1"/>
</dbReference>
<evidence type="ECO:0000256" key="8">
    <source>
        <dbReference type="ARBA" id="ARBA00023078"/>
    </source>
</evidence>
<protein>
    <recommendedName>
        <fullName evidence="14">Phycobilisome linker polypeptide</fullName>
    </recommendedName>
</protein>
<evidence type="ECO:0000256" key="6">
    <source>
        <dbReference type="ARBA" id="ARBA00022640"/>
    </source>
</evidence>
<evidence type="ECO:0000256" key="7">
    <source>
        <dbReference type="ARBA" id="ARBA00022738"/>
    </source>
</evidence>
<dbReference type="PROSITE" id="PS51441">
    <property type="entry name" value="CPCD_LIKE"/>
    <property type="match status" value="1"/>
</dbReference>
<name>A0A7S2ZQY3_9RHOD</name>
<dbReference type="Pfam" id="PF01383">
    <property type="entry name" value="CpcD"/>
    <property type="match status" value="1"/>
</dbReference>
<dbReference type="PROSITE" id="PS51445">
    <property type="entry name" value="PBS_LINKER"/>
    <property type="match status" value="1"/>
</dbReference>
<keyword evidence="9" id="KW-0472">Membrane</keyword>
<evidence type="ECO:0000313" key="13">
    <source>
        <dbReference type="EMBL" id="CAE0048468.1"/>
    </source>
</evidence>
<evidence type="ECO:0000259" key="11">
    <source>
        <dbReference type="PROSITE" id="PS51441"/>
    </source>
</evidence>
<evidence type="ECO:0000256" key="2">
    <source>
        <dbReference type="ARBA" id="ARBA00004308"/>
    </source>
</evidence>
<keyword evidence="5" id="KW-0042">Antenna complex</keyword>
<evidence type="ECO:0000256" key="4">
    <source>
        <dbReference type="ARBA" id="ARBA00022531"/>
    </source>
</evidence>
<organism evidence="13">
    <name type="scientific">Rhodosorus marinus</name>
    <dbReference type="NCBI Taxonomy" id="101924"/>
    <lineage>
        <taxon>Eukaryota</taxon>
        <taxon>Rhodophyta</taxon>
        <taxon>Stylonematophyceae</taxon>
        <taxon>Stylonematales</taxon>
        <taxon>Stylonemataceae</taxon>
        <taxon>Rhodosorus</taxon>
    </lineage>
</organism>
<comment type="similarity">
    <text evidence="10">Belongs to the phycobilisome linker protein family.</text>
</comment>
<keyword evidence="7 10" id="KW-0605">Phycobilisome</keyword>
<dbReference type="AlphaFoldDB" id="A0A7S2ZQY3"/>
<evidence type="ECO:0000256" key="1">
    <source>
        <dbReference type="ARBA" id="ARBA00004185"/>
    </source>
</evidence>
<dbReference type="EMBL" id="HBHW01021324">
    <property type="protein sequence ID" value="CAE0048468.1"/>
    <property type="molecule type" value="Transcribed_RNA"/>
</dbReference>
<dbReference type="Gene3D" id="1.10.3130.20">
    <property type="entry name" value="Phycobilisome linker domain"/>
    <property type="match status" value="1"/>
</dbReference>
<dbReference type="PANTHER" id="PTHR34011:SF6">
    <property type="entry name" value="PHYCOBILIPROTEIN APCE"/>
    <property type="match status" value="1"/>
</dbReference>
<dbReference type="InterPro" id="IPR008213">
    <property type="entry name" value="CpcD-like_dom"/>
</dbReference>
<dbReference type="GO" id="GO:0030089">
    <property type="term" value="C:phycobilisome"/>
    <property type="evidence" value="ECO:0007669"/>
    <property type="project" value="UniProtKB-UniRule"/>
</dbReference>
<feature type="domain" description="PBS-linker" evidence="12">
    <location>
        <begin position="41"/>
        <end position="224"/>
    </location>
</feature>
<keyword evidence="6" id="KW-0934">Plastid</keyword>
<evidence type="ECO:0000259" key="12">
    <source>
        <dbReference type="PROSITE" id="PS51445"/>
    </source>
</evidence>